<gene>
    <name evidence="3" type="ORF">SVUK_LOCUS13539</name>
</gene>
<protein>
    <recommendedName>
        <fullName evidence="2">FAD-binding PCMH-type domain-containing protein</fullName>
    </recommendedName>
</protein>
<dbReference type="PROSITE" id="PS51387">
    <property type="entry name" value="FAD_PCMH"/>
    <property type="match status" value="1"/>
</dbReference>
<dbReference type="PANTHER" id="PTHR10801:SF0">
    <property type="entry name" value="DELTA(24)-STEROL REDUCTASE"/>
    <property type="match status" value="1"/>
</dbReference>
<dbReference type="InterPro" id="IPR036318">
    <property type="entry name" value="FAD-bd_PCMH-like_sf"/>
</dbReference>
<dbReference type="GO" id="GO:0008202">
    <property type="term" value="P:steroid metabolic process"/>
    <property type="evidence" value="ECO:0007669"/>
    <property type="project" value="TreeGrafter"/>
</dbReference>
<evidence type="ECO:0000259" key="2">
    <source>
        <dbReference type="PROSITE" id="PS51387"/>
    </source>
</evidence>
<dbReference type="Gene3D" id="3.30.465.10">
    <property type="match status" value="1"/>
</dbReference>
<organism evidence="3 4">
    <name type="scientific">Strongylus vulgaris</name>
    <name type="common">Blood worm</name>
    <dbReference type="NCBI Taxonomy" id="40348"/>
    <lineage>
        <taxon>Eukaryota</taxon>
        <taxon>Metazoa</taxon>
        <taxon>Ecdysozoa</taxon>
        <taxon>Nematoda</taxon>
        <taxon>Chromadorea</taxon>
        <taxon>Rhabditida</taxon>
        <taxon>Rhabditina</taxon>
        <taxon>Rhabditomorpha</taxon>
        <taxon>Strongyloidea</taxon>
        <taxon>Strongylidae</taxon>
        <taxon>Strongylus</taxon>
    </lineage>
</organism>
<dbReference type="GO" id="GO:0071949">
    <property type="term" value="F:FAD binding"/>
    <property type="evidence" value="ECO:0007669"/>
    <property type="project" value="InterPro"/>
</dbReference>
<accession>A0A3P7J049</accession>
<sequence length="175" mass="19248">MPLSTIYDMILSTRNKLIYSLGTAPRAHARKVAAIQRQMREWAASGHGTKVLPVHSGWFDIFRQTPNKGITPISVGVLQDILEMREWAASGHGTKVLPVHSGWFNSSRQTPSKGTTPISVGVLQDILEIDMDRLNIRVEPMVTMSQLSQVLLPLGYSLPILPGWPGLTVQGKTIA</sequence>
<reference evidence="3 4" key="1">
    <citation type="submission" date="2018-11" db="EMBL/GenBank/DDBJ databases">
        <authorList>
            <consortium name="Pathogen Informatics"/>
        </authorList>
    </citation>
    <scope>NUCLEOTIDE SEQUENCE [LARGE SCALE GENOMIC DNA]</scope>
</reference>
<dbReference type="EMBL" id="UYYB01102266">
    <property type="protein sequence ID" value="VDM78541.1"/>
    <property type="molecule type" value="Genomic_DNA"/>
</dbReference>
<dbReference type="InterPro" id="IPR016169">
    <property type="entry name" value="FAD-bd_PCMH_sub2"/>
</dbReference>
<keyword evidence="1" id="KW-0560">Oxidoreductase</keyword>
<dbReference type="Proteomes" id="UP000270094">
    <property type="component" value="Unassembled WGS sequence"/>
</dbReference>
<dbReference type="InterPro" id="IPR016166">
    <property type="entry name" value="FAD-bd_PCMH"/>
</dbReference>
<name>A0A3P7J049_STRVU</name>
<evidence type="ECO:0000256" key="1">
    <source>
        <dbReference type="ARBA" id="ARBA00023002"/>
    </source>
</evidence>
<dbReference type="SUPFAM" id="SSF56176">
    <property type="entry name" value="FAD-binding/transporter-associated domain-like"/>
    <property type="match status" value="1"/>
</dbReference>
<feature type="domain" description="FAD-binding PCMH-type" evidence="2">
    <location>
        <begin position="62"/>
        <end position="175"/>
    </location>
</feature>
<dbReference type="OrthoDB" id="415825at2759"/>
<proteinExistence type="predicted"/>
<dbReference type="GO" id="GO:0005737">
    <property type="term" value="C:cytoplasm"/>
    <property type="evidence" value="ECO:0007669"/>
    <property type="project" value="TreeGrafter"/>
</dbReference>
<dbReference type="AlphaFoldDB" id="A0A3P7J049"/>
<evidence type="ECO:0000313" key="4">
    <source>
        <dbReference type="Proteomes" id="UP000270094"/>
    </source>
</evidence>
<evidence type="ECO:0000313" key="3">
    <source>
        <dbReference type="EMBL" id="VDM78541.1"/>
    </source>
</evidence>
<keyword evidence="4" id="KW-1185">Reference proteome</keyword>
<dbReference type="InterPro" id="IPR040165">
    <property type="entry name" value="Diminuto-like"/>
</dbReference>
<dbReference type="GO" id="GO:0000246">
    <property type="term" value="F:Delta24(24-1) sterol reductase activity"/>
    <property type="evidence" value="ECO:0007669"/>
    <property type="project" value="TreeGrafter"/>
</dbReference>
<dbReference type="GO" id="GO:0016020">
    <property type="term" value="C:membrane"/>
    <property type="evidence" value="ECO:0007669"/>
    <property type="project" value="TreeGrafter"/>
</dbReference>
<dbReference type="PANTHER" id="PTHR10801">
    <property type="entry name" value="24-DEHYDROCHOLESTEROL REDUCTASE"/>
    <property type="match status" value="1"/>
</dbReference>